<dbReference type="InterPro" id="IPR050801">
    <property type="entry name" value="Ca-Dep_Lectins_ImmuneDev"/>
</dbReference>
<feature type="chain" id="PRO_5042210501" description="C-type lectin domain-containing protein" evidence="2">
    <location>
        <begin position="22"/>
        <end position="155"/>
    </location>
</feature>
<dbReference type="WBParaSite" id="MBELARI_LOCUS8163">
    <property type="protein sequence ID" value="MBELARI_LOCUS8163"/>
    <property type="gene ID" value="MBELARI_LOCUS8163"/>
</dbReference>
<name>A0AAF3JBE2_9BILA</name>
<sequence>MKYFSFFSSLFFSLSISLVDSFKCPNRSDQVPNEDVCMVAVSQAGVYANAAQGCSSFSGMPVKIQNLFENSFIYSYLLPGELNGVAPYIGIQRKNKIEWVYADGSTLIYQNWAPNEPNNESNTSACAIMDSQTAKWISTDCTSARPFVCSIDENS</sequence>
<dbReference type="AlphaFoldDB" id="A0AAF3JBE2"/>
<feature type="signal peptide" evidence="2">
    <location>
        <begin position="1"/>
        <end position="21"/>
    </location>
</feature>
<keyword evidence="4" id="KW-1185">Reference proteome</keyword>
<dbReference type="PANTHER" id="PTHR22801">
    <property type="entry name" value="LITHOSTATHINE"/>
    <property type="match status" value="1"/>
</dbReference>
<evidence type="ECO:0000259" key="3">
    <source>
        <dbReference type="PROSITE" id="PS50041"/>
    </source>
</evidence>
<evidence type="ECO:0000313" key="5">
    <source>
        <dbReference type="WBParaSite" id="MBELARI_LOCUS8163"/>
    </source>
</evidence>
<dbReference type="InterPro" id="IPR018378">
    <property type="entry name" value="C-type_lectin_CS"/>
</dbReference>
<evidence type="ECO:0000256" key="1">
    <source>
        <dbReference type="ARBA" id="ARBA00023157"/>
    </source>
</evidence>
<dbReference type="InterPro" id="IPR016187">
    <property type="entry name" value="CTDL_fold"/>
</dbReference>
<accession>A0AAF3JBE2</accession>
<feature type="domain" description="C-type lectin" evidence="3">
    <location>
        <begin position="33"/>
        <end position="150"/>
    </location>
</feature>
<organism evidence="4 5">
    <name type="scientific">Mesorhabditis belari</name>
    <dbReference type="NCBI Taxonomy" id="2138241"/>
    <lineage>
        <taxon>Eukaryota</taxon>
        <taxon>Metazoa</taxon>
        <taxon>Ecdysozoa</taxon>
        <taxon>Nematoda</taxon>
        <taxon>Chromadorea</taxon>
        <taxon>Rhabditida</taxon>
        <taxon>Rhabditina</taxon>
        <taxon>Rhabditomorpha</taxon>
        <taxon>Rhabditoidea</taxon>
        <taxon>Rhabditidae</taxon>
        <taxon>Mesorhabditinae</taxon>
        <taxon>Mesorhabditis</taxon>
    </lineage>
</organism>
<dbReference type="PROSITE" id="PS50041">
    <property type="entry name" value="C_TYPE_LECTIN_2"/>
    <property type="match status" value="1"/>
</dbReference>
<dbReference type="SUPFAM" id="SSF56436">
    <property type="entry name" value="C-type lectin-like"/>
    <property type="match status" value="1"/>
</dbReference>
<dbReference type="Pfam" id="PF00059">
    <property type="entry name" value="Lectin_C"/>
    <property type="match status" value="1"/>
</dbReference>
<evidence type="ECO:0000256" key="2">
    <source>
        <dbReference type="SAM" id="SignalP"/>
    </source>
</evidence>
<evidence type="ECO:0000313" key="4">
    <source>
        <dbReference type="Proteomes" id="UP000887575"/>
    </source>
</evidence>
<reference evidence="5" key="1">
    <citation type="submission" date="2024-02" db="UniProtKB">
        <authorList>
            <consortium name="WormBaseParasite"/>
        </authorList>
    </citation>
    <scope>IDENTIFICATION</scope>
</reference>
<dbReference type="PROSITE" id="PS00615">
    <property type="entry name" value="C_TYPE_LECTIN_1"/>
    <property type="match status" value="1"/>
</dbReference>
<dbReference type="Proteomes" id="UP000887575">
    <property type="component" value="Unassembled WGS sequence"/>
</dbReference>
<dbReference type="Gene3D" id="3.10.100.10">
    <property type="entry name" value="Mannose-Binding Protein A, subunit A"/>
    <property type="match status" value="1"/>
</dbReference>
<dbReference type="InterPro" id="IPR016186">
    <property type="entry name" value="C-type_lectin-like/link_sf"/>
</dbReference>
<dbReference type="PANTHER" id="PTHR22801:SF63">
    <property type="entry name" value="C-TYPE LECTIN DOMAIN-CONTAINING PROTEIN"/>
    <property type="match status" value="1"/>
</dbReference>
<dbReference type="CDD" id="cd00037">
    <property type="entry name" value="CLECT"/>
    <property type="match status" value="1"/>
</dbReference>
<proteinExistence type="predicted"/>
<dbReference type="InterPro" id="IPR001304">
    <property type="entry name" value="C-type_lectin-like"/>
</dbReference>
<keyword evidence="1" id="KW-1015">Disulfide bond</keyword>
<keyword evidence="2" id="KW-0732">Signal</keyword>
<protein>
    <recommendedName>
        <fullName evidence="3">C-type lectin domain-containing protein</fullName>
    </recommendedName>
</protein>
<dbReference type="SMART" id="SM00034">
    <property type="entry name" value="CLECT"/>
    <property type="match status" value="1"/>
</dbReference>